<evidence type="ECO:0000256" key="3">
    <source>
        <dbReference type="ARBA" id="ARBA00023082"/>
    </source>
</evidence>
<dbReference type="SUPFAM" id="SSF88659">
    <property type="entry name" value="Sigma3 and sigma4 domains of RNA polymerase sigma factors"/>
    <property type="match status" value="1"/>
</dbReference>
<keyword evidence="3" id="KW-0731">Sigma factor</keyword>
<dbReference type="InterPro" id="IPR027383">
    <property type="entry name" value="Znf_put"/>
</dbReference>
<dbReference type="InterPro" id="IPR013324">
    <property type="entry name" value="RNA_pol_sigma_r3/r4-like"/>
</dbReference>
<dbReference type="PANTHER" id="PTHR43133">
    <property type="entry name" value="RNA POLYMERASE ECF-TYPE SIGMA FACTO"/>
    <property type="match status" value="1"/>
</dbReference>
<protein>
    <submittedName>
        <fullName evidence="9">Sigma-70 family RNA polymerase sigma factor</fullName>
    </submittedName>
</protein>
<evidence type="ECO:0000313" key="10">
    <source>
        <dbReference type="Proteomes" id="UP000295748"/>
    </source>
</evidence>
<keyword evidence="5" id="KW-0804">Transcription</keyword>
<accession>A0ABX5SNQ6</accession>
<organism evidence="9 10">
    <name type="scientific">Microbacterium wangchenii</name>
    <dbReference type="NCBI Taxonomy" id="2541726"/>
    <lineage>
        <taxon>Bacteria</taxon>
        <taxon>Bacillati</taxon>
        <taxon>Actinomycetota</taxon>
        <taxon>Actinomycetes</taxon>
        <taxon>Micrococcales</taxon>
        <taxon>Microbacteriaceae</taxon>
        <taxon>Microbacterium</taxon>
    </lineage>
</organism>
<feature type="domain" description="Putative zinc-finger" evidence="8">
    <location>
        <begin position="199"/>
        <end position="232"/>
    </location>
</feature>
<evidence type="ECO:0000259" key="7">
    <source>
        <dbReference type="Pfam" id="PF04542"/>
    </source>
</evidence>
<dbReference type="EMBL" id="CP038266">
    <property type="protein sequence ID" value="QBR87751.1"/>
    <property type="molecule type" value="Genomic_DNA"/>
</dbReference>
<dbReference type="PRINTS" id="PR01217">
    <property type="entry name" value="PRICHEXTENSN"/>
</dbReference>
<dbReference type="Proteomes" id="UP000295748">
    <property type="component" value="Chromosome"/>
</dbReference>
<feature type="region of interest" description="Disordered" evidence="6">
    <location>
        <begin position="1"/>
        <end position="24"/>
    </location>
</feature>
<evidence type="ECO:0000256" key="1">
    <source>
        <dbReference type="ARBA" id="ARBA00010641"/>
    </source>
</evidence>
<dbReference type="InterPro" id="IPR014284">
    <property type="entry name" value="RNA_pol_sigma-70_dom"/>
</dbReference>
<dbReference type="PANTHER" id="PTHR43133:SF8">
    <property type="entry name" value="RNA POLYMERASE SIGMA FACTOR HI_1459-RELATED"/>
    <property type="match status" value="1"/>
</dbReference>
<keyword evidence="2" id="KW-0805">Transcription regulation</keyword>
<evidence type="ECO:0000313" key="9">
    <source>
        <dbReference type="EMBL" id="QBR87751.1"/>
    </source>
</evidence>
<dbReference type="Gene3D" id="1.10.10.10">
    <property type="entry name" value="Winged helix-like DNA-binding domain superfamily/Winged helix DNA-binding domain"/>
    <property type="match status" value="1"/>
</dbReference>
<feature type="region of interest" description="Disordered" evidence="6">
    <location>
        <begin position="367"/>
        <end position="494"/>
    </location>
</feature>
<feature type="compositionally biased region" description="Pro residues" evidence="6">
    <location>
        <begin position="373"/>
        <end position="389"/>
    </location>
</feature>
<gene>
    <name evidence="9" type="ORF">E4K62_02970</name>
</gene>
<keyword evidence="10" id="KW-1185">Reference proteome</keyword>
<dbReference type="InterPro" id="IPR041916">
    <property type="entry name" value="Anti_sigma_zinc_sf"/>
</dbReference>
<feature type="compositionally biased region" description="Pro residues" evidence="6">
    <location>
        <begin position="443"/>
        <end position="489"/>
    </location>
</feature>
<comment type="similarity">
    <text evidence="1">Belongs to the sigma-70 factor family. ECF subfamily.</text>
</comment>
<dbReference type="Pfam" id="PF13490">
    <property type="entry name" value="zf-HC2"/>
    <property type="match status" value="1"/>
</dbReference>
<sequence length="582" mass="59222">MAQNSAAVEEDGLEPSDAELLDRSRADDPEAFAELWRRHHRSGITVARSVTQRFEADDLVQEAFSRIYHSVRRGGGPTGSFRAYLFTSIRNTAADWGRAPRVDASTDEVAEVADPDAEAHASDATLDRSLTSDAFQALPSRWQEVLWYTEVERLKPADVAPLLGIKPVAVAQLAFRAREGLREAWIQAHLRAIDDNDECHWVVDHLGAYSRGNLSSRDLRRVRNHLPGCTRCSAVASEARQVSGRLAMVLLPVIVGSGAALATLTALREGAGAAVAVAAMPSAVISGSAASGAGGTAGAVGAAHAMTVAGASVAGGAVAGGAAAGTAAAGGVGATVALLAAGAAVVAAVSFTAAQGTERAPGDPVVAVTEMPTAPPPTPVGSPPPPSPSPSAVTPTPTVSLPAFPTPAASSTPRASDPAQLTVTTPPAPASPDPVRSGTPAPSATPRPTPSAEPTPTPTPTPTPESTPTPTPEPTPTPTPTPTPDPGPVLPEGTPAVVDAYTVLVRTVTEVRIQLSGAPGATVQALTNGDVRATATLDATGSGSLVVRPTLLQLLLDVHVDLRYVAGEATGGFLSLRLSDLR</sequence>
<evidence type="ECO:0000256" key="6">
    <source>
        <dbReference type="SAM" id="MobiDB-lite"/>
    </source>
</evidence>
<name>A0ABX5SNQ6_9MICO</name>
<feature type="compositionally biased region" description="Low complexity" evidence="6">
    <location>
        <begin position="390"/>
        <end position="419"/>
    </location>
</feature>
<evidence type="ECO:0000256" key="5">
    <source>
        <dbReference type="ARBA" id="ARBA00023163"/>
    </source>
</evidence>
<dbReference type="InterPro" id="IPR039425">
    <property type="entry name" value="RNA_pol_sigma-70-like"/>
</dbReference>
<evidence type="ECO:0000259" key="8">
    <source>
        <dbReference type="Pfam" id="PF13490"/>
    </source>
</evidence>
<dbReference type="Pfam" id="PF04542">
    <property type="entry name" value="Sigma70_r2"/>
    <property type="match status" value="1"/>
</dbReference>
<dbReference type="NCBIfam" id="TIGR02937">
    <property type="entry name" value="sigma70-ECF"/>
    <property type="match status" value="1"/>
</dbReference>
<dbReference type="InterPro" id="IPR013325">
    <property type="entry name" value="RNA_pol_sigma_r2"/>
</dbReference>
<evidence type="ECO:0000256" key="2">
    <source>
        <dbReference type="ARBA" id="ARBA00023015"/>
    </source>
</evidence>
<keyword evidence="4" id="KW-0238">DNA-binding</keyword>
<reference evidence="9 10" key="1">
    <citation type="submission" date="2019-03" db="EMBL/GenBank/DDBJ databases">
        <authorList>
            <person name="Dong K."/>
        </authorList>
    </citation>
    <scope>NUCLEOTIDE SEQUENCE [LARGE SCALE GENOMIC DNA]</scope>
    <source>
        <strain evidence="10">dk512</strain>
    </source>
</reference>
<proteinExistence type="inferred from homology"/>
<feature type="domain" description="RNA polymerase sigma-70 region 2" evidence="7">
    <location>
        <begin position="35"/>
        <end position="96"/>
    </location>
</feature>
<dbReference type="SUPFAM" id="SSF88946">
    <property type="entry name" value="Sigma2 domain of RNA polymerase sigma factors"/>
    <property type="match status" value="1"/>
</dbReference>
<dbReference type="RefSeq" id="WP_135063409.1">
    <property type="nucleotide sequence ID" value="NZ_CP038266.1"/>
</dbReference>
<feature type="compositionally biased region" description="Acidic residues" evidence="6">
    <location>
        <begin position="8"/>
        <end position="19"/>
    </location>
</feature>
<dbReference type="Gene3D" id="1.10.1740.10">
    <property type="match status" value="1"/>
</dbReference>
<dbReference type="InterPro" id="IPR036388">
    <property type="entry name" value="WH-like_DNA-bd_sf"/>
</dbReference>
<dbReference type="InterPro" id="IPR007627">
    <property type="entry name" value="RNA_pol_sigma70_r2"/>
</dbReference>
<dbReference type="Gene3D" id="1.10.10.1320">
    <property type="entry name" value="Anti-sigma factor, zinc-finger domain"/>
    <property type="match status" value="1"/>
</dbReference>
<evidence type="ECO:0000256" key="4">
    <source>
        <dbReference type="ARBA" id="ARBA00023125"/>
    </source>
</evidence>